<keyword evidence="6" id="KW-0378">Hydrolase</keyword>
<evidence type="ECO:0000256" key="7">
    <source>
        <dbReference type="ARBA" id="ARBA00023125"/>
    </source>
</evidence>
<sequence length="833" mass="95023">MEDEFYNLSVKENDLKTYVRRFQELVVLCPNTVPNNEKLIEVFIGGLPRSIEGNVTASKPQTQDEAINIAQSNCAKENKVAFATGTLTNDALSWWNAYAQPIGIEQANRITCTELKRLLTNKYCPQIKIKKIEDEFYNLSVKGNDLKTYIRRFQELVVLCPNMVPNNEKLMEVFISGLPRSVEGNVTASKPQTLKEAINISQRCRVCNKIGHLTKNCKNKGPATGSNLQPVSVICHACGEKGHYRSQCSKTNINANERTYLLRDTHQDPNVVTATFLLNHRPARTLFDSGADKSFVSISFASMLNIPSITLDTTYNIEMADGNLISTNTVIQGCTQTLLNQPFEIYLMPIKLGSFDVVIAQVMEKKSNEKRLENIHVVREFPDVSPEELPSLPPVRQVEFQINLILEATPVAHKFVIVFIDDILIYSRNKEEHANHLRMILELLRKEKFQGLHVDPAKIEPVKNWTSPTTPTEIRQFLGLAGYYRIFIKDFSKIAKSLTILTQKDKTFVWGKDQEMAFQILKQKLYEAPILALPEGNDDFVVYCNAPIQGLGAVLMQREKVIAYASRQLKPHEENYTTHDLELGAIILQHVLNQKELNMRQRRWLELLAYYDCEIRYHPGKVNVVADALSRKRIIKSHRIKPLPVRSLIMTIHSNLPSQILEAQTKALKKENVQAKNLRGMEKAFEIRTDGTRCIKNRSWLSLFDRDSHFTSRFWKSLQNALGTQLDMSIAYHPDTDGQSERTIQTLEDMLRACAIDFGKGWEKHLPLVEFSYNNSYHASIKAAPFEALYGQKCRSHVCWAEVGDTQLTGPEIIHETTEKIVQIRQHLQAVRD</sequence>
<dbReference type="GO" id="GO:0006508">
    <property type="term" value="P:proteolysis"/>
    <property type="evidence" value="ECO:0007669"/>
    <property type="project" value="UniProtKB-KW"/>
</dbReference>
<dbReference type="InterPro" id="IPR012337">
    <property type="entry name" value="RNaseH-like_sf"/>
</dbReference>
<dbReference type="SUPFAM" id="SSF57756">
    <property type="entry name" value="Retrovirus zinc finger-like domains"/>
    <property type="match status" value="1"/>
</dbReference>
<dbReference type="CDD" id="cd09274">
    <property type="entry name" value="RNase_HI_RT_Ty3"/>
    <property type="match status" value="1"/>
</dbReference>
<evidence type="ECO:0000256" key="8">
    <source>
        <dbReference type="ARBA" id="ARBA00023268"/>
    </source>
</evidence>
<evidence type="ECO:0000256" key="3">
    <source>
        <dbReference type="ARBA" id="ARBA00022695"/>
    </source>
</evidence>
<name>A0A699IRN9_TANCI</name>
<dbReference type="InterPro" id="IPR041577">
    <property type="entry name" value="RT_RNaseH_2"/>
</dbReference>
<dbReference type="Pfam" id="PF00078">
    <property type="entry name" value="RVT_1"/>
    <property type="match status" value="1"/>
</dbReference>
<dbReference type="PROSITE" id="PS50158">
    <property type="entry name" value="ZF_CCHC"/>
    <property type="match status" value="2"/>
</dbReference>
<dbReference type="Gene3D" id="3.30.70.270">
    <property type="match status" value="2"/>
</dbReference>
<reference evidence="12" key="1">
    <citation type="journal article" date="2019" name="Sci. Rep.">
        <title>Draft genome of Tanacetum cinerariifolium, the natural source of mosquito coil.</title>
        <authorList>
            <person name="Yamashiro T."/>
            <person name="Shiraishi A."/>
            <person name="Satake H."/>
            <person name="Nakayama K."/>
        </authorList>
    </citation>
    <scope>NUCLEOTIDE SEQUENCE</scope>
</reference>
<dbReference type="InterPro" id="IPR043128">
    <property type="entry name" value="Rev_trsase/Diguanyl_cyclase"/>
</dbReference>
<keyword evidence="1" id="KW-0645">Protease</keyword>
<dbReference type="Pfam" id="PF19259">
    <property type="entry name" value="Ty3_capsid"/>
    <property type="match status" value="1"/>
</dbReference>
<gene>
    <name evidence="12" type="ORF">Tci_538115</name>
</gene>
<evidence type="ECO:0000256" key="5">
    <source>
        <dbReference type="ARBA" id="ARBA00022750"/>
    </source>
</evidence>
<keyword evidence="12" id="KW-0695">RNA-directed DNA polymerase</keyword>
<keyword evidence="9" id="KW-0479">Metal-binding</keyword>
<evidence type="ECO:0000259" key="10">
    <source>
        <dbReference type="PROSITE" id="PS50158"/>
    </source>
</evidence>
<keyword evidence="9" id="KW-0862">Zinc</keyword>
<dbReference type="AlphaFoldDB" id="A0A699IRN9"/>
<dbReference type="SUPFAM" id="SSF56672">
    <property type="entry name" value="DNA/RNA polymerases"/>
    <property type="match status" value="1"/>
</dbReference>
<keyword evidence="3" id="KW-0548">Nucleotidyltransferase</keyword>
<dbReference type="InterPro" id="IPR050951">
    <property type="entry name" value="Retrovirus_Pol_polyprotein"/>
</dbReference>
<dbReference type="GO" id="GO:0003677">
    <property type="term" value="F:DNA binding"/>
    <property type="evidence" value="ECO:0007669"/>
    <property type="project" value="UniProtKB-KW"/>
</dbReference>
<dbReference type="PANTHER" id="PTHR37984">
    <property type="entry name" value="PROTEIN CBG26694"/>
    <property type="match status" value="1"/>
</dbReference>
<feature type="domain" description="CCHC-type" evidence="10">
    <location>
        <begin position="203"/>
        <end position="219"/>
    </location>
</feature>
<evidence type="ECO:0000256" key="4">
    <source>
        <dbReference type="ARBA" id="ARBA00022722"/>
    </source>
</evidence>
<keyword evidence="7" id="KW-0238">DNA-binding</keyword>
<dbReference type="GO" id="GO:0004190">
    <property type="term" value="F:aspartic-type endopeptidase activity"/>
    <property type="evidence" value="ECO:0007669"/>
    <property type="project" value="UniProtKB-KW"/>
</dbReference>
<dbReference type="SMART" id="SM00343">
    <property type="entry name" value="ZnF_C2HC"/>
    <property type="match status" value="2"/>
</dbReference>
<dbReference type="Gene3D" id="3.30.420.10">
    <property type="entry name" value="Ribonuclease H-like superfamily/Ribonuclease H"/>
    <property type="match status" value="1"/>
</dbReference>
<dbReference type="SUPFAM" id="SSF53098">
    <property type="entry name" value="Ribonuclease H-like"/>
    <property type="match status" value="1"/>
</dbReference>
<dbReference type="PROSITE" id="PS50994">
    <property type="entry name" value="INTEGRASE"/>
    <property type="match status" value="1"/>
</dbReference>
<dbReference type="InterPro" id="IPR000477">
    <property type="entry name" value="RT_dom"/>
</dbReference>
<keyword evidence="9" id="KW-0863">Zinc-finger</keyword>
<proteinExistence type="predicted"/>
<dbReference type="FunFam" id="3.30.70.270:FF:000020">
    <property type="entry name" value="Transposon Tf2-6 polyprotein-like Protein"/>
    <property type="match status" value="1"/>
</dbReference>
<comment type="caution">
    <text evidence="12">The sequence shown here is derived from an EMBL/GenBank/DDBJ whole genome shotgun (WGS) entry which is preliminary data.</text>
</comment>
<dbReference type="CDD" id="cd00303">
    <property type="entry name" value="retropepsin_like"/>
    <property type="match status" value="1"/>
</dbReference>
<dbReference type="InterPro" id="IPR001584">
    <property type="entry name" value="Integrase_cat-core"/>
</dbReference>
<evidence type="ECO:0000259" key="11">
    <source>
        <dbReference type="PROSITE" id="PS50994"/>
    </source>
</evidence>
<dbReference type="InterPro" id="IPR036875">
    <property type="entry name" value="Znf_CCHC_sf"/>
</dbReference>
<keyword evidence="4" id="KW-0540">Nuclease</keyword>
<keyword evidence="2" id="KW-0808">Transferase</keyword>
<dbReference type="InterPro" id="IPR043502">
    <property type="entry name" value="DNA/RNA_pol_sf"/>
</dbReference>
<feature type="domain" description="CCHC-type" evidence="10">
    <location>
        <begin position="235"/>
        <end position="250"/>
    </location>
</feature>
<dbReference type="GO" id="GO:0003964">
    <property type="term" value="F:RNA-directed DNA polymerase activity"/>
    <property type="evidence" value="ECO:0007669"/>
    <property type="project" value="UniProtKB-KW"/>
</dbReference>
<dbReference type="InterPro" id="IPR001878">
    <property type="entry name" value="Znf_CCHC"/>
</dbReference>
<dbReference type="GO" id="GO:0015074">
    <property type="term" value="P:DNA integration"/>
    <property type="evidence" value="ECO:0007669"/>
    <property type="project" value="InterPro"/>
</dbReference>
<dbReference type="EMBL" id="BKCJ010306798">
    <property type="protein sequence ID" value="GEZ66142.1"/>
    <property type="molecule type" value="Genomic_DNA"/>
</dbReference>
<evidence type="ECO:0000313" key="12">
    <source>
        <dbReference type="EMBL" id="GEZ66142.1"/>
    </source>
</evidence>
<evidence type="ECO:0000256" key="1">
    <source>
        <dbReference type="ARBA" id="ARBA00022670"/>
    </source>
</evidence>
<dbReference type="InterPro" id="IPR036397">
    <property type="entry name" value="RNaseH_sf"/>
</dbReference>
<keyword evidence="6" id="KW-0255">Endonuclease</keyword>
<dbReference type="Pfam" id="PF08284">
    <property type="entry name" value="RVP_2"/>
    <property type="match status" value="1"/>
</dbReference>
<dbReference type="InterPro" id="IPR045358">
    <property type="entry name" value="Ty3_capsid"/>
</dbReference>
<dbReference type="PANTHER" id="PTHR37984:SF5">
    <property type="entry name" value="PROTEIN NYNRIN-LIKE"/>
    <property type="match status" value="1"/>
</dbReference>
<keyword evidence="8" id="KW-0511">Multifunctional enzyme</keyword>
<evidence type="ECO:0000256" key="2">
    <source>
        <dbReference type="ARBA" id="ARBA00022679"/>
    </source>
</evidence>
<feature type="domain" description="Integrase catalytic" evidence="11">
    <location>
        <begin position="615"/>
        <end position="793"/>
    </location>
</feature>
<evidence type="ECO:0000256" key="6">
    <source>
        <dbReference type="ARBA" id="ARBA00022759"/>
    </source>
</evidence>
<dbReference type="Pfam" id="PF17919">
    <property type="entry name" value="RT_RNaseH_2"/>
    <property type="match status" value="1"/>
</dbReference>
<organism evidence="12">
    <name type="scientific">Tanacetum cinerariifolium</name>
    <name type="common">Dalmatian daisy</name>
    <name type="synonym">Chrysanthemum cinerariifolium</name>
    <dbReference type="NCBI Taxonomy" id="118510"/>
    <lineage>
        <taxon>Eukaryota</taxon>
        <taxon>Viridiplantae</taxon>
        <taxon>Streptophyta</taxon>
        <taxon>Embryophyta</taxon>
        <taxon>Tracheophyta</taxon>
        <taxon>Spermatophyta</taxon>
        <taxon>Magnoliopsida</taxon>
        <taxon>eudicotyledons</taxon>
        <taxon>Gunneridae</taxon>
        <taxon>Pentapetalae</taxon>
        <taxon>asterids</taxon>
        <taxon>campanulids</taxon>
        <taxon>Asterales</taxon>
        <taxon>Asteraceae</taxon>
        <taxon>Asteroideae</taxon>
        <taxon>Anthemideae</taxon>
        <taxon>Anthemidinae</taxon>
        <taxon>Tanacetum</taxon>
    </lineage>
</organism>
<dbReference type="Gene3D" id="2.40.70.10">
    <property type="entry name" value="Acid Proteases"/>
    <property type="match status" value="1"/>
</dbReference>
<keyword evidence="5" id="KW-0064">Aspartyl protease</keyword>
<protein>
    <submittedName>
        <fullName evidence="12">Putative reverse transcriptase domain-containing protein</fullName>
    </submittedName>
</protein>
<evidence type="ECO:0000256" key="9">
    <source>
        <dbReference type="PROSITE-ProRule" id="PRU00047"/>
    </source>
</evidence>
<dbReference type="SUPFAM" id="SSF50630">
    <property type="entry name" value="Acid proteases"/>
    <property type="match status" value="1"/>
</dbReference>
<dbReference type="InterPro" id="IPR021109">
    <property type="entry name" value="Peptidase_aspartic_dom_sf"/>
</dbReference>
<accession>A0A699IRN9</accession>
<dbReference type="Gene3D" id="4.10.60.10">
    <property type="entry name" value="Zinc finger, CCHC-type"/>
    <property type="match status" value="1"/>
</dbReference>
<dbReference type="GO" id="GO:0008270">
    <property type="term" value="F:zinc ion binding"/>
    <property type="evidence" value="ECO:0007669"/>
    <property type="project" value="UniProtKB-KW"/>
</dbReference>